<feature type="domain" description="Helicase C-terminal" evidence="4">
    <location>
        <begin position="235"/>
        <end position="381"/>
    </location>
</feature>
<gene>
    <name evidence="5" type="ORF">DB30_03010</name>
</gene>
<keyword evidence="5" id="KW-0378">Hydrolase</keyword>
<dbReference type="PANTHER" id="PTHR47962">
    <property type="entry name" value="ATP-DEPENDENT HELICASE LHR-RELATED-RELATED"/>
    <property type="match status" value="1"/>
</dbReference>
<dbReference type="RefSeq" id="WP_052548159.1">
    <property type="nucleotide sequence ID" value="NZ_JMCC02000021.1"/>
</dbReference>
<evidence type="ECO:0000256" key="1">
    <source>
        <dbReference type="ARBA" id="ARBA00022741"/>
    </source>
</evidence>
<dbReference type="Proteomes" id="UP000031599">
    <property type="component" value="Unassembled WGS sequence"/>
</dbReference>
<dbReference type="GO" id="GO:0004386">
    <property type="term" value="F:helicase activity"/>
    <property type="evidence" value="ECO:0007669"/>
    <property type="project" value="UniProtKB-KW"/>
</dbReference>
<comment type="caution">
    <text evidence="5">The sequence shown here is derived from an EMBL/GenBank/DDBJ whole genome shotgun (WGS) entry which is preliminary data.</text>
</comment>
<feature type="domain" description="Helicase ATP-binding" evidence="3">
    <location>
        <begin position="32"/>
        <end position="211"/>
    </location>
</feature>
<dbReference type="SMART" id="SM00490">
    <property type="entry name" value="HELICc"/>
    <property type="match status" value="1"/>
</dbReference>
<evidence type="ECO:0000313" key="5">
    <source>
        <dbReference type="EMBL" id="KIG17735.1"/>
    </source>
</evidence>
<organism evidence="5 6">
    <name type="scientific">Enhygromyxa salina</name>
    <dbReference type="NCBI Taxonomy" id="215803"/>
    <lineage>
        <taxon>Bacteria</taxon>
        <taxon>Pseudomonadati</taxon>
        <taxon>Myxococcota</taxon>
        <taxon>Polyangia</taxon>
        <taxon>Nannocystales</taxon>
        <taxon>Nannocystaceae</taxon>
        <taxon>Enhygromyxa</taxon>
    </lineage>
</organism>
<dbReference type="GO" id="GO:0016887">
    <property type="term" value="F:ATP hydrolysis activity"/>
    <property type="evidence" value="ECO:0007669"/>
    <property type="project" value="TreeGrafter"/>
</dbReference>
<dbReference type="GO" id="GO:0005524">
    <property type="term" value="F:ATP binding"/>
    <property type="evidence" value="ECO:0007669"/>
    <property type="project" value="UniProtKB-KW"/>
</dbReference>
<dbReference type="Pfam" id="PF00270">
    <property type="entry name" value="DEAD"/>
    <property type="match status" value="1"/>
</dbReference>
<proteinExistence type="predicted"/>
<protein>
    <submittedName>
        <fullName evidence="5">Helicase domain protein</fullName>
    </submittedName>
</protein>
<name>A0A0C2D808_9BACT</name>
<dbReference type="SMART" id="SM00487">
    <property type="entry name" value="DEXDc"/>
    <property type="match status" value="1"/>
</dbReference>
<dbReference type="Gene3D" id="3.40.50.300">
    <property type="entry name" value="P-loop containing nucleotide triphosphate hydrolases"/>
    <property type="match status" value="2"/>
</dbReference>
<dbReference type="PANTHER" id="PTHR47962:SF5">
    <property type="entry name" value="ATP-DEPENDENT HELICASE LHR-RELATED"/>
    <property type="match status" value="1"/>
</dbReference>
<dbReference type="InterPro" id="IPR052511">
    <property type="entry name" value="ATP-dep_Helicase"/>
</dbReference>
<keyword evidence="1" id="KW-0547">Nucleotide-binding</keyword>
<dbReference type="PROSITE" id="PS51194">
    <property type="entry name" value="HELICASE_CTER"/>
    <property type="match status" value="1"/>
</dbReference>
<dbReference type="GO" id="GO:0003677">
    <property type="term" value="F:DNA binding"/>
    <property type="evidence" value="ECO:0007669"/>
    <property type="project" value="TreeGrafter"/>
</dbReference>
<dbReference type="InterPro" id="IPR014001">
    <property type="entry name" value="Helicase_ATP-bd"/>
</dbReference>
<sequence length="705" mass="77375">MTAFDRLSPALQYQIVNTLGFSSLRPVQDLTIDAVLAGKNCVVLAPTAGGKTEAAFFPILSQIHAESWSPVSVLYLSPIKALLNNQQTRVTRYAGLLSRRAFTWHGDIGPTHRKRFINDPTDILLTTPESLEAMMMSTRVPARALFEGLQAVIIDEVHAFADDDRGAHLSAVLERLTRFCKKDIQRIGLSATVGNPPEILTWMQGSSKRQGAVISPPKPKIEPQISIDFVANPANAALVIKRLHPGRKRLVFVDSRRGVEELGKLLIQSDVLTYVTHGSLSAAQRRDTERAFEEGSDCVIAATSALELGIDVGDLDHVLQLDSPPGVASFLQRMGRTGRRDGTVPNCTFLTTKDMLALQAAAIVRLSRQGYVEPVRTRRSAFQILAHQIMALGIQRSGIARDEWWAWLDGASAFSGVTAEDREAIVAYMLEEGILADQGGKLWLGPKGEKLYGKRNFAELYAVFSVPRLITVRWNATEIGTVDAQFLSGLDGQSGAGSFTLGGRPWQIQHVDWRKGVCIVEPAQHAKNTRWSGAPQYLSYEICQAMRQILIVDDVDDVWSKRMQDVITMMRAEHAFLREAASPMVVSAGEITWWTWAGGRANLILAQMIEKDLGGKVVVRNESITCKDAAGASIAALQLWRSEASRAGRPTEPEVLALADGAVRYQVSKFQPCLPEELASRLLVGSLDPEGVRRVLGERGKKASD</sequence>
<keyword evidence="2" id="KW-0067">ATP-binding</keyword>
<accession>A0A0C2D808</accession>
<evidence type="ECO:0000313" key="6">
    <source>
        <dbReference type="Proteomes" id="UP000031599"/>
    </source>
</evidence>
<dbReference type="InterPro" id="IPR011545">
    <property type="entry name" value="DEAD/DEAH_box_helicase_dom"/>
</dbReference>
<dbReference type="InterPro" id="IPR001650">
    <property type="entry name" value="Helicase_C-like"/>
</dbReference>
<evidence type="ECO:0000259" key="4">
    <source>
        <dbReference type="PROSITE" id="PS51194"/>
    </source>
</evidence>
<evidence type="ECO:0000259" key="3">
    <source>
        <dbReference type="PROSITE" id="PS51192"/>
    </source>
</evidence>
<reference evidence="5 6" key="1">
    <citation type="submission" date="2014-12" db="EMBL/GenBank/DDBJ databases">
        <title>Genome assembly of Enhygromyxa salina DSM 15201.</title>
        <authorList>
            <person name="Sharma G."/>
            <person name="Subramanian S."/>
        </authorList>
    </citation>
    <scope>NUCLEOTIDE SEQUENCE [LARGE SCALE GENOMIC DNA]</scope>
    <source>
        <strain evidence="5 6">DSM 15201</strain>
    </source>
</reference>
<keyword evidence="5" id="KW-0347">Helicase</keyword>
<dbReference type="InterPro" id="IPR027417">
    <property type="entry name" value="P-loop_NTPase"/>
</dbReference>
<evidence type="ECO:0000256" key="2">
    <source>
        <dbReference type="ARBA" id="ARBA00022840"/>
    </source>
</evidence>
<dbReference type="EMBL" id="JMCC02000021">
    <property type="protein sequence ID" value="KIG17735.1"/>
    <property type="molecule type" value="Genomic_DNA"/>
</dbReference>
<dbReference type="PROSITE" id="PS51192">
    <property type="entry name" value="HELICASE_ATP_BIND_1"/>
    <property type="match status" value="1"/>
</dbReference>
<dbReference type="Pfam" id="PF00271">
    <property type="entry name" value="Helicase_C"/>
    <property type="match status" value="1"/>
</dbReference>
<dbReference type="AlphaFoldDB" id="A0A0C2D808"/>
<dbReference type="SUPFAM" id="SSF52540">
    <property type="entry name" value="P-loop containing nucleoside triphosphate hydrolases"/>
    <property type="match status" value="1"/>
</dbReference>